<feature type="transmembrane region" description="Helical" evidence="1">
    <location>
        <begin position="32"/>
        <end position="54"/>
    </location>
</feature>
<dbReference type="eggNOG" id="ENOG502ZY61">
    <property type="taxonomic scope" value="Bacteria"/>
</dbReference>
<evidence type="ECO:0000256" key="1">
    <source>
        <dbReference type="SAM" id="Phobius"/>
    </source>
</evidence>
<reference evidence="2 3" key="1">
    <citation type="submission" date="2013-09" db="EMBL/GenBank/DDBJ databases">
        <authorList>
            <person name="Zeng Z."/>
            <person name="Chen C."/>
        </authorList>
    </citation>
    <scope>NUCLEOTIDE SEQUENCE [LARGE SCALE GENOMIC DNA]</scope>
    <source>
        <strain evidence="2 3">F44-8</strain>
    </source>
</reference>
<gene>
    <name evidence="2" type="ORF">Q763_06510</name>
</gene>
<comment type="caution">
    <text evidence="2">The sequence shown here is derived from an EMBL/GenBank/DDBJ whole genome shotgun (WGS) entry which is preliminary data.</text>
</comment>
<name>A0A0A2LRE8_9FLAO</name>
<keyword evidence="1" id="KW-1133">Transmembrane helix</keyword>
<evidence type="ECO:0000313" key="2">
    <source>
        <dbReference type="EMBL" id="KGO81916.1"/>
    </source>
</evidence>
<dbReference type="AlphaFoldDB" id="A0A0A2LRE8"/>
<accession>A0A0A2LRE8</accession>
<evidence type="ECO:0000313" key="3">
    <source>
        <dbReference type="Proteomes" id="UP000030129"/>
    </source>
</evidence>
<keyword evidence="3" id="KW-1185">Reference proteome</keyword>
<dbReference type="Proteomes" id="UP000030129">
    <property type="component" value="Unassembled WGS sequence"/>
</dbReference>
<sequence length="65" mass="7710">MKRWLRSGLVWGGVLYIIAMIIFPIIDGETLSYHKILFGIPFWIVIGLIIGYLFEKRKKHQKTKY</sequence>
<organism evidence="2 3">
    <name type="scientific">Flavobacterium beibuense F44-8</name>
    <dbReference type="NCBI Taxonomy" id="1406840"/>
    <lineage>
        <taxon>Bacteria</taxon>
        <taxon>Pseudomonadati</taxon>
        <taxon>Bacteroidota</taxon>
        <taxon>Flavobacteriia</taxon>
        <taxon>Flavobacteriales</taxon>
        <taxon>Flavobacteriaceae</taxon>
        <taxon>Flavobacterium</taxon>
    </lineage>
</organism>
<dbReference type="RefSeq" id="WP_035132366.1">
    <property type="nucleotide sequence ID" value="NZ_JRLV01000006.1"/>
</dbReference>
<protein>
    <submittedName>
        <fullName evidence="2">Uncharacterized protein</fullName>
    </submittedName>
</protein>
<dbReference type="EMBL" id="JRLV01000006">
    <property type="protein sequence ID" value="KGO81916.1"/>
    <property type="molecule type" value="Genomic_DNA"/>
</dbReference>
<proteinExistence type="predicted"/>
<feature type="transmembrane region" description="Helical" evidence="1">
    <location>
        <begin position="7"/>
        <end position="26"/>
    </location>
</feature>
<keyword evidence="1" id="KW-0812">Transmembrane</keyword>
<keyword evidence="1" id="KW-0472">Membrane</keyword>